<dbReference type="PANTHER" id="PTHR15822">
    <property type="entry name" value="TRAF AND TNF RECEPTOR-ASSOCIATED PROTEIN"/>
    <property type="match status" value="1"/>
</dbReference>
<dbReference type="Gene3D" id="3.60.10.10">
    <property type="entry name" value="Endonuclease/exonuclease/phosphatase"/>
    <property type="match status" value="1"/>
</dbReference>
<keyword evidence="6" id="KW-0227">DNA damage</keyword>
<feature type="chain" id="PRO_5046805894" evidence="11">
    <location>
        <begin position="18"/>
        <end position="274"/>
    </location>
</feature>
<evidence type="ECO:0000256" key="10">
    <source>
        <dbReference type="ARBA" id="ARBA00023242"/>
    </source>
</evidence>
<evidence type="ECO:0000259" key="12">
    <source>
        <dbReference type="Pfam" id="PF03372"/>
    </source>
</evidence>
<keyword evidence="9" id="KW-0234">DNA repair</keyword>
<dbReference type="InterPro" id="IPR051547">
    <property type="entry name" value="TDP2-like"/>
</dbReference>
<feature type="domain" description="Endonuclease/exonuclease/phosphatase" evidence="12">
    <location>
        <begin position="6"/>
        <end position="263"/>
    </location>
</feature>
<keyword evidence="4" id="KW-0540">Nuclease</keyword>
<keyword evidence="14" id="KW-1185">Reference proteome</keyword>
<dbReference type="CDD" id="cd09080">
    <property type="entry name" value="TDP2"/>
    <property type="match status" value="1"/>
</dbReference>
<protein>
    <submittedName>
        <fullName evidence="13">G607 protein</fullName>
    </submittedName>
</protein>
<dbReference type="Proteomes" id="UP001497392">
    <property type="component" value="Unassembled WGS sequence"/>
</dbReference>
<dbReference type="InterPro" id="IPR036691">
    <property type="entry name" value="Endo/exonu/phosph_ase_sf"/>
</dbReference>
<keyword evidence="10" id="KW-0539">Nucleus</keyword>
<keyword evidence="11" id="KW-0732">Signal</keyword>
<accession>A0ABP1FG56</accession>
<comment type="subcellular location">
    <subcellularLocation>
        <location evidence="3">Nucleus</location>
        <location evidence="3">PML body</location>
    </subcellularLocation>
</comment>
<reference evidence="13 14" key="1">
    <citation type="submission" date="2024-06" db="EMBL/GenBank/DDBJ databases">
        <authorList>
            <person name="Kraege A."/>
            <person name="Thomma B."/>
        </authorList>
    </citation>
    <scope>NUCLEOTIDE SEQUENCE [LARGE SCALE GENOMIC DNA]</scope>
</reference>
<evidence type="ECO:0000256" key="5">
    <source>
        <dbReference type="ARBA" id="ARBA00022723"/>
    </source>
</evidence>
<keyword evidence="5" id="KW-0479">Metal-binding</keyword>
<keyword evidence="7" id="KW-0378">Hydrolase</keyword>
<evidence type="ECO:0000256" key="11">
    <source>
        <dbReference type="SAM" id="SignalP"/>
    </source>
</evidence>
<name>A0ABP1FG56_9CHLO</name>
<evidence type="ECO:0000256" key="8">
    <source>
        <dbReference type="ARBA" id="ARBA00022842"/>
    </source>
</evidence>
<gene>
    <name evidence="13" type="primary">g607</name>
    <name evidence="13" type="ORF">VP750_LOCUS532</name>
</gene>
<dbReference type="SUPFAM" id="SSF56219">
    <property type="entry name" value="DNase I-like"/>
    <property type="match status" value="1"/>
</dbReference>
<evidence type="ECO:0000313" key="13">
    <source>
        <dbReference type="EMBL" id="CAL5218873.1"/>
    </source>
</evidence>
<comment type="cofactor">
    <cofactor evidence="2">
        <name>Mg(2+)</name>
        <dbReference type="ChEBI" id="CHEBI:18420"/>
    </cofactor>
</comment>
<evidence type="ECO:0000256" key="6">
    <source>
        <dbReference type="ARBA" id="ARBA00022763"/>
    </source>
</evidence>
<evidence type="ECO:0000256" key="4">
    <source>
        <dbReference type="ARBA" id="ARBA00022722"/>
    </source>
</evidence>
<dbReference type="InterPro" id="IPR005135">
    <property type="entry name" value="Endo/exonuclease/phosphatase"/>
</dbReference>
<proteinExistence type="predicted"/>
<evidence type="ECO:0000256" key="7">
    <source>
        <dbReference type="ARBA" id="ARBA00022801"/>
    </source>
</evidence>
<sequence>MTLSLLTWNVLMGGALPSHRMSAIFKVIESLGLPDVLCLQEAQQYTLDALWKATWWREYAWSRDPAKHRAEQDADYFTVLALKRSSFSSVGVFALKKFPNTVMERGILSVKAEGQGSCFLFTTIHLESPIAPKSPLRTFFQDQRRVQAQQTWALVEKHCSGEIMVAGDTNWIDEDMGPCELPPSWCDAWLVLKPDDPGYTYDAQRNRMCPRNRYRSRLDRVWCRLQDWRPVEIKLVGEERIPGIVAADYKDFGQHKPILPSDHFGVFVKFEKQS</sequence>
<evidence type="ECO:0000256" key="1">
    <source>
        <dbReference type="ARBA" id="ARBA00001936"/>
    </source>
</evidence>
<organism evidence="13 14">
    <name type="scientific">Coccomyxa viridis</name>
    <dbReference type="NCBI Taxonomy" id="1274662"/>
    <lineage>
        <taxon>Eukaryota</taxon>
        <taxon>Viridiplantae</taxon>
        <taxon>Chlorophyta</taxon>
        <taxon>core chlorophytes</taxon>
        <taxon>Trebouxiophyceae</taxon>
        <taxon>Trebouxiophyceae incertae sedis</taxon>
        <taxon>Coccomyxaceae</taxon>
        <taxon>Coccomyxa</taxon>
    </lineage>
</organism>
<evidence type="ECO:0000256" key="9">
    <source>
        <dbReference type="ARBA" id="ARBA00023204"/>
    </source>
</evidence>
<evidence type="ECO:0000256" key="3">
    <source>
        <dbReference type="ARBA" id="ARBA00004322"/>
    </source>
</evidence>
<dbReference type="EMBL" id="CAXHTA020000001">
    <property type="protein sequence ID" value="CAL5218873.1"/>
    <property type="molecule type" value="Genomic_DNA"/>
</dbReference>
<comment type="caution">
    <text evidence="13">The sequence shown here is derived from an EMBL/GenBank/DDBJ whole genome shotgun (WGS) entry which is preliminary data.</text>
</comment>
<evidence type="ECO:0000256" key="2">
    <source>
        <dbReference type="ARBA" id="ARBA00001946"/>
    </source>
</evidence>
<comment type="cofactor">
    <cofactor evidence="1">
        <name>Mn(2+)</name>
        <dbReference type="ChEBI" id="CHEBI:29035"/>
    </cofactor>
</comment>
<evidence type="ECO:0000313" key="14">
    <source>
        <dbReference type="Proteomes" id="UP001497392"/>
    </source>
</evidence>
<dbReference type="PANTHER" id="PTHR15822:SF4">
    <property type="entry name" value="TYROSYL-DNA PHOSPHODIESTERASE 2"/>
    <property type="match status" value="1"/>
</dbReference>
<dbReference type="Pfam" id="PF03372">
    <property type="entry name" value="Exo_endo_phos"/>
    <property type="match status" value="1"/>
</dbReference>
<keyword evidence="8" id="KW-0460">Magnesium</keyword>
<feature type="signal peptide" evidence="11">
    <location>
        <begin position="1"/>
        <end position="17"/>
    </location>
</feature>